<proteinExistence type="predicted"/>
<evidence type="ECO:0000313" key="1">
    <source>
        <dbReference type="EMBL" id="JAD55600.1"/>
    </source>
</evidence>
<reference evidence="1" key="1">
    <citation type="submission" date="2014-09" db="EMBL/GenBank/DDBJ databases">
        <authorList>
            <person name="Magalhaes I.L.F."/>
            <person name="Oliveira U."/>
            <person name="Santos F.R."/>
            <person name="Vidigal T.H.D.A."/>
            <person name="Brescovit A.D."/>
            <person name="Santos A.J."/>
        </authorList>
    </citation>
    <scope>NUCLEOTIDE SEQUENCE</scope>
    <source>
        <tissue evidence="1">Shoot tissue taken approximately 20 cm above the soil surface</tissue>
    </source>
</reference>
<name>A0A0A9B396_ARUDO</name>
<organism evidence="1">
    <name type="scientific">Arundo donax</name>
    <name type="common">Giant reed</name>
    <name type="synonym">Donax arundinaceus</name>
    <dbReference type="NCBI Taxonomy" id="35708"/>
    <lineage>
        <taxon>Eukaryota</taxon>
        <taxon>Viridiplantae</taxon>
        <taxon>Streptophyta</taxon>
        <taxon>Embryophyta</taxon>
        <taxon>Tracheophyta</taxon>
        <taxon>Spermatophyta</taxon>
        <taxon>Magnoliopsida</taxon>
        <taxon>Liliopsida</taxon>
        <taxon>Poales</taxon>
        <taxon>Poaceae</taxon>
        <taxon>PACMAD clade</taxon>
        <taxon>Arundinoideae</taxon>
        <taxon>Arundineae</taxon>
        <taxon>Arundo</taxon>
    </lineage>
</organism>
<reference evidence="1" key="2">
    <citation type="journal article" date="2015" name="Data Brief">
        <title>Shoot transcriptome of the giant reed, Arundo donax.</title>
        <authorList>
            <person name="Barrero R.A."/>
            <person name="Guerrero F.D."/>
            <person name="Moolhuijzen P."/>
            <person name="Goolsby J.A."/>
            <person name="Tidwell J."/>
            <person name="Bellgard S.E."/>
            <person name="Bellgard M.I."/>
        </authorList>
    </citation>
    <scope>NUCLEOTIDE SEQUENCE</scope>
    <source>
        <tissue evidence="1">Shoot tissue taken approximately 20 cm above the soil surface</tissue>
    </source>
</reference>
<accession>A0A0A9B396</accession>
<dbReference type="EMBL" id="GBRH01242295">
    <property type="protein sequence ID" value="JAD55600.1"/>
    <property type="molecule type" value="Transcribed_RNA"/>
</dbReference>
<protein>
    <submittedName>
        <fullName evidence="1">Uncharacterized protein</fullName>
    </submittedName>
</protein>
<sequence>MGGSRRPNRVGAEVRTCGAVGFHREASRGVVSGRSWADPSPTWGGQKPSLITNIPLLFSHAKKKSRKKCLFHDNYA</sequence>
<dbReference type="AlphaFoldDB" id="A0A0A9B396"/>